<comment type="subcellular location">
    <subcellularLocation>
        <location evidence="1">Endomembrane system</location>
        <topology evidence="1">Peripheral membrane protein</topology>
    </subcellularLocation>
</comment>
<dbReference type="InterPro" id="IPR045520">
    <property type="entry name" value="GPAT/DHAPAT_C"/>
</dbReference>
<evidence type="ECO:0000256" key="6">
    <source>
        <dbReference type="SAM" id="MobiDB-lite"/>
    </source>
</evidence>
<keyword evidence="3" id="KW-0808">Transferase</keyword>
<dbReference type="InterPro" id="IPR002123">
    <property type="entry name" value="Plipid/glycerol_acylTrfase"/>
</dbReference>
<comment type="caution">
    <text evidence="8">The sequence shown here is derived from an EMBL/GenBank/DDBJ whole genome shotgun (WGS) entry which is preliminary data.</text>
</comment>
<feature type="compositionally biased region" description="Low complexity" evidence="6">
    <location>
        <begin position="139"/>
        <end position="159"/>
    </location>
</feature>
<dbReference type="PANTHER" id="PTHR12563:SF17">
    <property type="entry name" value="DIHYDROXYACETONE PHOSPHATE ACYLTRANSFERASE"/>
    <property type="match status" value="1"/>
</dbReference>
<sequence length="806" mass="88035">MGTGGPETVVLAQTSTPLERRLIEQWLSEGAPGHDGIAPGTAVRSLPLSARRLAAALVDRTDDPLLLPAKITWLPPERGGSRSARISDVIALTNPRNPNRLIQRHIVKSAPDRWRVVTGEPAPLTELRARYAALTACEDGGSPDSAAAAPAGSAGSAPPRTVTTPQAGAFARFIVNTAVVTLARSERELLGERYKVPRVVAEQIMDSPRFRRRVEELGREQGLTEKQSLEHAQASLDSLVAVQSRLVSDVFTQIMHPLYGNAWTVDADASRLAELRELNKARPLVFLPSHRSYADAFVLGDVLARNDFPRNHLLGGANLQFWPIGAIAKRTGTVFIRRSFGDDTIYKAALEEYFAHLLSKRFNLEWYFEGGRTRTGKLRKPKYGLLAYVANSVRSGRVDDALLVPVSITYERMAEVGAVAAEQMGAAKQPEGLKWMARYARGQQRRAGNVYVRFGDPISLRDHLAASGDPDLAPVPDAGDTPGEHDARARLALQKTGIEVAVGINRATPVTINSLVTLALLGVRDRALTLSEVAAIIAPVREYLDRRGIPQGELSVLDTDAGLANVLRRLADGGVVTVYDGGVEPVYAIEPGQHIVAAFYRNSGIHWFVNRAILELAIVHAHQSAYSDPARAGWEESKRLRDLLKFEFFFPERDTFEAELTAELELVAPEWRSAMPSADVVLERLVGTGFFMAHRTLRSFFGAQLVVAERLAARPPETPFDRAAFLTECSAVGRQMLLQGRLYGPESLSLELFAAAVQLADNRGLLGPGGQELTGGREQFAEQLRSISRALAVTESLDVSNRKEQP</sequence>
<dbReference type="Proteomes" id="UP001500839">
    <property type="component" value="Unassembled WGS sequence"/>
</dbReference>
<dbReference type="SUPFAM" id="SSF69593">
    <property type="entry name" value="Glycerol-3-phosphate (1)-acyltransferase"/>
    <property type="match status" value="1"/>
</dbReference>
<keyword evidence="5" id="KW-0012">Acyltransferase</keyword>
<protein>
    <submittedName>
        <fullName evidence="8">Glycerol-3-phosphate 1-O-acyltransferase</fullName>
    </submittedName>
</protein>
<dbReference type="EMBL" id="BAABKQ010000001">
    <property type="protein sequence ID" value="GAA4817258.1"/>
    <property type="molecule type" value="Genomic_DNA"/>
</dbReference>
<evidence type="ECO:0000313" key="9">
    <source>
        <dbReference type="Proteomes" id="UP001500839"/>
    </source>
</evidence>
<feature type="region of interest" description="Disordered" evidence="6">
    <location>
        <begin position="139"/>
        <end position="163"/>
    </location>
</feature>
<evidence type="ECO:0000256" key="4">
    <source>
        <dbReference type="ARBA" id="ARBA00023136"/>
    </source>
</evidence>
<reference evidence="9" key="1">
    <citation type="journal article" date="2019" name="Int. J. Syst. Evol. Microbiol.">
        <title>The Global Catalogue of Microorganisms (GCM) 10K type strain sequencing project: providing services to taxonomists for standard genome sequencing and annotation.</title>
        <authorList>
            <consortium name="The Broad Institute Genomics Platform"/>
            <consortium name="The Broad Institute Genome Sequencing Center for Infectious Disease"/>
            <person name="Wu L."/>
            <person name="Ma J."/>
        </authorList>
    </citation>
    <scope>NUCLEOTIDE SEQUENCE [LARGE SCALE GENOMIC DNA]</scope>
    <source>
        <strain evidence="9">JCM 18542</strain>
    </source>
</reference>
<name>A0ABP9CRY2_9ACTN</name>
<evidence type="ECO:0000256" key="2">
    <source>
        <dbReference type="ARBA" id="ARBA00007937"/>
    </source>
</evidence>
<dbReference type="Pfam" id="PF01553">
    <property type="entry name" value="Acyltransferase"/>
    <property type="match status" value="1"/>
</dbReference>
<dbReference type="InterPro" id="IPR041728">
    <property type="entry name" value="GPAT/DHAPAT_LPLAT"/>
</dbReference>
<evidence type="ECO:0000313" key="8">
    <source>
        <dbReference type="EMBL" id="GAA4817258.1"/>
    </source>
</evidence>
<keyword evidence="4" id="KW-0472">Membrane</keyword>
<comment type="similarity">
    <text evidence="2">Belongs to the GPAT/DAPAT family.</text>
</comment>
<dbReference type="PANTHER" id="PTHR12563">
    <property type="entry name" value="GLYCEROL-3-PHOSPHATE ACYLTRANSFERASE"/>
    <property type="match status" value="1"/>
</dbReference>
<evidence type="ECO:0000256" key="1">
    <source>
        <dbReference type="ARBA" id="ARBA00004184"/>
    </source>
</evidence>
<dbReference type="RefSeq" id="WP_200175697.1">
    <property type="nucleotide sequence ID" value="NZ_BAABKQ010000001.1"/>
</dbReference>
<evidence type="ECO:0000256" key="5">
    <source>
        <dbReference type="ARBA" id="ARBA00023315"/>
    </source>
</evidence>
<dbReference type="SMART" id="SM00563">
    <property type="entry name" value="PlsC"/>
    <property type="match status" value="1"/>
</dbReference>
<accession>A0ABP9CRY2</accession>
<dbReference type="Pfam" id="PF19277">
    <property type="entry name" value="GPAT_C"/>
    <property type="match status" value="1"/>
</dbReference>
<proteinExistence type="inferred from homology"/>
<dbReference type="CDD" id="cd07993">
    <property type="entry name" value="LPLAT_DHAPAT-like"/>
    <property type="match status" value="1"/>
</dbReference>
<dbReference type="NCBIfam" id="NF002886">
    <property type="entry name" value="PRK03355.1"/>
    <property type="match status" value="1"/>
</dbReference>
<organism evidence="8 9">
    <name type="scientific">Tomitella cavernea</name>
    <dbReference type="NCBI Taxonomy" id="1387982"/>
    <lineage>
        <taxon>Bacteria</taxon>
        <taxon>Bacillati</taxon>
        <taxon>Actinomycetota</taxon>
        <taxon>Actinomycetes</taxon>
        <taxon>Mycobacteriales</taxon>
        <taxon>Tomitella</taxon>
    </lineage>
</organism>
<feature type="domain" description="Phospholipid/glycerol acyltransferase" evidence="7">
    <location>
        <begin position="284"/>
        <end position="411"/>
    </location>
</feature>
<keyword evidence="9" id="KW-1185">Reference proteome</keyword>
<evidence type="ECO:0000256" key="3">
    <source>
        <dbReference type="ARBA" id="ARBA00022679"/>
    </source>
</evidence>
<dbReference type="InterPro" id="IPR022284">
    <property type="entry name" value="GPAT/DHAPAT"/>
</dbReference>
<evidence type="ECO:0000259" key="7">
    <source>
        <dbReference type="SMART" id="SM00563"/>
    </source>
</evidence>
<gene>
    <name evidence="8" type="ORF">GCM10023353_24830</name>
</gene>